<dbReference type="InterPro" id="IPR021333">
    <property type="entry name" value="DUF2946"/>
</dbReference>
<sequence length="151" mass="17293">MLNQSVLTMTFSHQFRQRLTACVAIVAVLLLFVAPIVSKTLMEQQNRMMAMPSHGTMSGMSMQHHEMMMDMAMPGMDHHMTDDGEFACGYCDLLVHVPLMIWVFIPFIWLIMVSSRAPPLPHVVTPVLRRYSGNHRPRAPPQRLLLTEQYL</sequence>
<dbReference type="Pfam" id="PF11162">
    <property type="entry name" value="DUF2946"/>
    <property type="match status" value="1"/>
</dbReference>
<gene>
    <name evidence="2" type="ORF">QU24_09205</name>
</gene>
<feature type="transmembrane region" description="Helical" evidence="1">
    <location>
        <begin position="21"/>
        <end position="42"/>
    </location>
</feature>
<protein>
    <recommendedName>
        <fullName evidence="4">DUF2946 domain-containing protein</fullName>
    </recommendedName>
</protein>
<keyword evidence="1" id="KW-1133">Transmembrane helix</keyword>
<name>A0A0B1R9Z3_9GAMM</name>
<evidence type="ECO:0000313" key="2">
    <source>
        <dbReference type="EMBL" id="KHJ68471.1"/>
    </source>
</evidence>
<evidence type="ECO:0008006" key="4">
    <source>
        <dbReference type="Google" id="ProtNLM"/>
    </source>
</evidence>
<keyword evidence="1" id="KW-0472">Membrane</keyword>
<dbReference type="Proteomes" id="UP000030853">
    <property type="component" value="Unassembled WGS sequence"/>
</dbReference>
<dbReference type="AlphaFoldDB" id="A0A0B1R9Z3"/>
<evidence type="ECO:0000313" key="3">
    <source>
        <dbReference type="Proteomes" id="UP000030853"/>
    </source>
</evidence>
<accession>A0A0B1R9Z3</accession>
<proteinExistence type="predicted"/>
<reference evidence="2 3" key="1">
    <citation type="submission" date="2014-11" db="EMBL/GenBank/DDBJ databases">
        <title>Genome sequencing of Pantoea rodasii ND03.</title>
        <authorList>
            <person name="Muhamad Yunos N.Y."/>
            <person name="Chan K.-G."/>
        </authorList>
    </citation>
    <scope>NUCLEOTIDE SEQUENCE [LARGE SCALE GENOMIC DNA]</scope>
    <source>
        <strain evidence="2 3">ND03</strain>
    </source>
</reference>
<evidence type="ECO:0000256" key="1">
    <source>
        <dbReference type="SAM" id="Phobius"/>
    </source>
</evidence>
<feature type="transmembrane region" description="Helical" evidence="1">
    <location>
        <begin position="93"/>
        <end position="112"/>
    </location>
</feature>
<dbReference type="EMBL" id="JTJJ01000031">
    <property type="protein sequence ID" value="KHJ68471.1"/>
    <property type="molecule type" value="Genomic_DNA"/>
</dbReference>
<organism evidence="2 3">
    <name type="scientific">Pantoea rodasii</name>
    <dbReference type="NCBI Taxonomy" id="1076549"/>
    <lineage>
        <taxon>Bacteria</taxon>
        <taxon>Pseudomonadati</taxon>
        <taxon>Pseudomonadota</taxon>
        <taxon>Gammaproteobacteria</taxon>
        <taxon>Enterobacterales</taxon>
        <taxon>Erwiniaceae</taxon>
        <taxon>Pantoea</taxon>
    </lineage>
</organism>
<comment type="caution">
    <text evidence="2">The sequence shown here is derived from an EMBL/GenBank/DDBJ whole genome shotgun (WGS) entry which is preliminary data.</text>
</comment>
<keyword evidence="1" id="KW-0812">Transmembrane</keyword>